<dbReference type="Pfam" id="PF07731">
    <property type="entry name" value="Cu-oxidase_2"/>
    <property type="match status" value="1"/>
</dbReference>
<evidence type="ECO:0000259" key="5">
    <source>
        <dbReference type="Pfam" id="PF07732"/>
    </source>
</evidence>
<dbReference type="GeneID" id="53316775"/>
<gene>
    <name evidence="6" type="ORF">AY555_06345</name>
</gene>
<dbReference type="PANTHER" id="PTHR11709">
    <property type="entry name" value="MULTI-COPPER OXIDASE"/>
    <property type="match status" value="1"/>
</dbReference>
<keyword evidence="2" id="KW-0560">Oxidoreductase</keyword>
<keyword evidence="7" id="KW-1185">Reference proteome</keyword>
<feature type="transmembrane region" description="Helical" evidence="3">
    <location>
        <begin position="15"/>
        <end position="35"/>
    </location>
</feature>
<dbReference type="Gene3D" id="2.60.40.420">
    <property type="entry name" value="Cupredoxins - blue copper proteins"/>
    <property type="match status" value="3"/>
</dbReference>
<dbReference type="GO" id="GO:0005507">
    <property type="term" value="F:copper ion binding"/>
    <property type="evidence" value="ECO:0007669"/>
    <property type="project" value="InterPro"/>
</dbReference>
<organism evidence="6 7">
    <name type="scientific">Haematospirillum jordaniae</name>
    <dbReference type="NCBI Taxonomy" id="1549855"/>
    <lineage>
        <taxon>Bacteria</taxon>
        <taxon>Pseudomonadati</taxon>
        <taxon>Pseudomonadota</taxon>
        <taxon>Alphaproteobacteria</taxon>
        <taxon>Rhodospirillales</taxon>
        <taxon>Novispirillaceae</taxon>
        <taxon>Haematospirillum</taxon>
    </lineage>
</organism>
<dbReference type="EMBL" id="CP014525">
    <property type="protein sequence ID" value="AMW34858.1"/>
    <property type="molecule type" value="Genomic_DNA"/>
</dbReference>
<dbReference type="InterPro" id="IPR008972">
    <property type="entry name" value="Cupredoxin"/>
</dbReference>
<dbReference type="InterPro" id="IPR002355">
    <property type="entry name" value="Cu_oxidase_Cu_BS"/>
</dbReference>
<dbReference type="Proteomes" id="UP000076066">
    <property type="component" value="Chromosome"/>
</dbReference>
<accession>A0A143DFI5</accession>
<evidence type="ECO:0000313" key="7">
    <source>
        <dbReference type="Proteomes" id="UP000076066"/>
    </source>
</evidence>
<dbReference type="SUPFAM" id="SSF49503">
    <property type="entry name" value="Cupredoxins"/>
    <property type="match status" value="3"/>
</dbReference>
<protein>
    <recommendedName>
        <fullName evidence="8">Copper oxidase</fullName>
    </recommendedName>
</protein>
<keyword evidence="3" id="KW-1133">Transmembrane helix</keyword>
<reference evidence="6 7" key="1">
    <citation type="submission" date="2016-02" db="EMBL/GenBank/DDBJ databases">
        <title>Complete Genome of H5569, the type strain of the newly described species Haematospirillium jordaniae.</title>
        <authorList>
            <person name="Nicholson A.C."/>
            <person name="Humrighouse B.W."/>
            <person name="Loparov V."/>
            <person name="McQuiston J.R."/>
        </authorList>
    </citation>
    <scope>NUCLEOTIDE SEQUENCE [LARGE SCALE GENOMIC DNA]</scope>
    <source>
        <strain evidence="6 7">H5569</strain>
    </source>
</reference>
<dbReference type="InterPro" id="IPR011707">
    <property type="entry name" value="Cu-oxidase-like_N"/>
</dbReference>
<keyword evidence="1" id="KW-0479">Metal-binding</keyword>
<name>A0A143DFI5_9PROT</name>
<dbReference type="PANTHER" id="PTHR11709:SF2">
    <property type="entry name" value="MULTICOPPER OXIDASE LPR1"/>
    <property type="match status" value="1"/>
</dbReference>
<dbReference type="InterPro" id="IPR045087">
    <property type="entry name" value="Cu-oxidase_fam"/>
</dbReference>
<evidence type="ECO:0008006" key="8">
    <source>
        <dbReference type="Google" id="ProtNLM"/>
    </source>
</evidence>
<feature type="domain" description="Plastocyanin-like" evidence="4">
    <location>
        <begin position="397"/>
        <end position="487"/>
    </location>
</feature>
<dbReference type="PROSITE" id="PS51318">
    <property type="entry name" value="TAT"/>
    <property type="match status" value="1"/>
</dbReference>
<keyword evidence="3" id="KW-0472">Membrane</keyword>
<dbReference type="GO" id="GO:0030288">
    <property type="term" value="C:outer membrane-bounded periplasmic space"/>
    <property type="evidence" value="ECO:0007669"/>
    <property type="project" value="TreeGrafter"/>
</dbReference>
<dbReference type="KEGG" id="hjo:AY555_06345"/>
<dbReference type="AlphaFoldDB" id="A0A143DFI5"/>
<evidence type="ECO:0000313" key="6">
    <source>
        <dbReference type="EMBL" id="AMW34858.1"/>
    </source>
</evidence>
<dbReference type="RefSeq" id="WP_066134881.1">
    <property type="nucleotide sequence ID" value="NZ_CP014525.1"/>
</dbReference>
<keyword evidence="3" id="KW-0812">Transmembrane</keyword>
<feature type="domain" description="Plastocyanin-like" evidence="5">
    <location>
        <begin position="73"/>
        <end position="164"/>
    </location>
</feature>
<evidence type="ECO:0000256" key="1">
    <source>
        <dbReference type="ARBA" id="ARBA00022723"/>
    </source>
</evidence>
<sequence length="488" mass="52938">MSEHNEKAGLSRRSFLGAGVVGAGLVGAGLLYRAIPASGDDVLYAIEAPGTPGGGEPVPVLSYARTLDAPATLPPVLDVRQGDTLSVHFHNAMARPTTVHWHGIRLPIAMDGVPFLTQNPVARGEAFHYRFAPPDAGTYWYHPHYASLDQIGAGLAGILVVREADDPGYDADIPLLVRDWRRDEKGAWLPVSDPEAAGRAGTFGGWHTVNWEREPYYQVPSGGLVRLRLCNTDLTRVFKVVGKGAPAVLVAVDGHPLVAPEPLQRELLGPGMRMDVVVRMPDVPGEVFELHNVSSSTPWVMMRLVSQGTSRRRALSGIVPLPPNPVSIPSVDGAEVIRMDFNAGLGEGGAEDALWSINKRAWVERYPEERDGMALPVLPGQSFPEVRATVCGGGMPLAVLKQGRSYILELNNFTPHLHPIHIHGLVFSLLSSSRRSIRAGHFTDTALLLPKERMRVALVADNPGDWMVHCHIIEHQAFGMMGTIRVEA</sequence>
<dbReference type="PROSITE" id="PS00080">
    <property type="entry name" value="MULTICOPPER_OXIDASE2"/>
    <property type="match status" value="1"/>
</dbReference>
<evidence type="ECO:0000256" key="3">
    <source>
        <dbReference type="SAM" id="Phobius"/>
    </source>
</evidence>
<dbReference type="InterPro" id="IPR006311">
    <property type="entry name" value="TAT_signal"/>
</dbReference>
<evidence type="ECO:0000256" key="2">
    <source>
        <dbReference type="ARBA" id="ARBA00023002"/>
    </source>
</evidence>
<evidence type="ECO:0000259" key="4">
    <source>
        <dbReference type="Pfam" id="PF07731"/>
    </source>
</evidence>
<dbReference type="GO" id="GO:0016491">
    <property type="term" value="F:oxidoreductase activity"/>
    <property type="evidence" value="ECO:0007669"/>
    <property type="project" value="UniProtKB-KW"/>
</dbReference>
<dbReference type="InterPro" id="IPR011706">
    <property type="entry name" value="Cu-oxidase_C"/>
</dbReference>
<dbReference type="STRING" id="1549855.AY555_06345"/>
<dbReference type="Pfam" id="PF07732">
    <property type="entry name" value="Cu-oxidase_3"/>
    <property type="match status" value="1"/>
</dbReference>
<proteinExistence type="predicted"/>
<dbReference type="OrthoDB" id="9757546at2"/>